<gene>
    <name evidence="1" type="ORF">H4R21_001728</name>
</gene>
<organism evidence="1 2">
    <name type="scientific">Coemansia helicoidea</name>
    <dbReference type="NCBI Taxonomy" id="1286919"/>
    <lineage>
        <taxon>Eukaryota</taxon>
        <taxon>Fungi</taxon>
        <taxon>Fungi incertae sedis</taxon>
        <taxon>Zoopagomycota</taxon>
        <taxon>Kickxellomycotina</taxon>
        <taxon>Kickxellomycetes</taxon>
        <taxon>Kickxellales</taxon>
        <taxon>Kickxellaceae</taxon>
        <taxon>Coemansia</taxon>
    </lineage>
</organism>
<comment type="caution">
    <text evidence="1">The sequence shown here is derived from an EMBL/GenBank/DDBJ whole genome shotgun (WGS) entry which is preliminary data.</text>
</comment>
<proteinExistence type="predicted"/>
<protein>
    <submittedName>
        <fullName evidence="1">Uncharacterized protein</fullName>
    </submittedName>
</protein>
<dbReference type="Proteomes" id="UP001140087">
    <property type="component" value="Unassembled WGS sequence"/>
</dbReference>
<dbReference type="EMBL" id="JANBUN010000380">
    <property type="protein sequence ID" value="KAJ2804217.1"/>
    <property type="molecule type" value="Genomic_DNA"/>
</dbReference>
<evidence type="ECO:0000313" key="2">
    <source>
        <dbReference type="Proteomes" id="UP001140087"/>
    </source>
</evidence>
<name>A0ACC1LAG0_9FUNG</name>
<reference evidence="1" key="1">
    <citation type="submission" date="2022-07" db="EMBL/GenBank/DDBJ databases">
        <title>Phylogenomic reconstructions and comparative analyses of Kickxellomycotina fungi.</title>
        <authorList>
            <person name="Reynolds N.K."/>
            <person name="Stajich J.E."/>
            <person name="Barry K."/>
            <person name="Grigoriev I.V."/>
            <person name="Crous P."/>
            <person name="Smith M.E."/>
        </authorList>
    </citation>
    <scope>NUCLEOTIDE SEQUENCE</scope>
    <source>
        <strain evidence="1">BCRC 34780</strain>
    </source>
</reference>
<accession>A0ACC1LAG0</accession>
<sequence length="450" mass="47566">MSATGASATRLMVLAAVAGAALAMDITDADKLPDDAPRYRWPDEPLGWALTTHLCLCLVGYLGLLPTAVVLEAAGHKWHVLVQLAGALVAFAGIVFGWIGGSVHNAYARFGWFMLGLLAVQTAANLALALGAVASGRRARGAYRAVGWVQLAATYVAMVLGVIRFLSLCSYTKMGQCVSHFVRGSGLFLGGLAILVLMRLLGAALVPLRRPLEAYICALMMAVGLVGAFTEHNFLQVPPADPARADTWTHKDLQHTMVGILWLAAGLLGVAMTWRSHPRSRNVVPAITFAATGVVMIIHQQDLAMSSRVHFLFGTAMVCYGACTLCEITLLAAGAVDDHSSPAPIQYATVLFLCASGLALMGANRDMVLLLINSGLDPATYAMFLLSCAFVAMLYCSILVDLYRALVPAAAAAAAKYRPVFIACRRVSDATLAPSEPPSPTSLSPAGYYA</sequence>
<keyword evidence="2" id="KW-1185">Reference proteome</keyword>
<evidence type="ECO:0000313" key="1">
    <source>
        <dbReference type="EMBL" id="KAJ2804217.1"/>
    </source>
</evidence>